<dbReference type="Proteomes" id="UP000190140">
    <property type="component" value="Unassembled WGS sequence"/>
</dbReference>
<organism evidence="7 8">
    <name type="scientific">Alkalithermobacter paradoxus</name>
    <dbReference type="NCBI Taxonomy" id="29349"/>
    <lineage>
        <taxon>Bacteria</taxon>
        <taxon>Bacillati</taxon>
        <taxon>Bacillota</taxon>
        <taxon>Clostridia</taxon>
        <taxon>Peptostreptococcales</taxon>
        <taxon>Tepidibacteraceae</taxon>
        <taxon>Alkalithermobacter</taxon>
    </lineage>
</organism>
<reference evidence="7 8" key="1">
    <citation type="submission" date="2017-03" db="EMBL/GenBank/DDBJ databases">
        <title>Genome sequence of Clostridium thermoalcaliphilum DSM 7309.</title>
        <authorList>
            <person name="Poehlein A."/>
            <person name="Daniel R."/>
        </authorList>
    </citation>
    <scope>NUCLEOTIDE SEQUENCE [LARGE SCALE GENOMIC DNA]</scope>
    <source>
        <strain evidence="7 8">DSM 7309</strain>
    </source>
</reference>
<evidence type="ECO:0000256" key="1">
    <source>
        <dbReference type="ARBA" id="ARBA00022490"/>
    </source>
</evidence>
<dbReference type="Pfam" id="PF01430">
    <property type="entry name" value="HSP33"/>
    <property type="match status" value="1"/>
</dbReference>
<dbReference type="HAMAP" id="MF_00117">
    <property type="entry name" value="HslO"/>
    <property type="match status" value="1"/>
</dbReference>
<evidence type="ECO:0000256" key="3">
    <source>
        <dbReference type="ARBA" id="ARBA00023157"/>
    </source>
</evidence>
<dbReference type="SUPFAM" id="SSF64397">
    <property type="entry name" value="Hsp33 domain"/>
    <property type="match status" value="1"/>
</dbReference>
<accession>A0A1V4I8Z6</accession>
<evidence type="ECO:0000313" key="8">
    <source>
        <dbReference type="Proteomes" id="UP000190140"/>
    </source>
</evidence>
<comment type="subcellular location">
    <subcellularLocation>
        <location evidence="6">Cytoplasm</location>
    </subcellularLocation>
</comment>
<dbReference type="GO" id="GO:0044183">
    <property type="term" value="F:protein folding chaperone"/>
    <property type="evidence" value="ECO:0007669"/>
    <property type="project" value="TreeGrafter"/>
</dbReference>
<feature type="disulfide bond" description="Redox-active" evidence="6">
    <location>
        <begin position="238"/>
        <end position="240"/>
    </location>
</feature>
<dbReference type="InterPro" id="IPR016154">
    <property type="entry name" value="Heat_shock_Hsp33_C"/>
</dbReference>
<evidence type="ECO:0000256" key="4">
    <source>
        <dbReference type="ARBA" id="ARBA00023186"/>
    </source>
</evidence>
<dbReference type="GO" id="GO:0005737">
    <property type="term" value="C:cytoplasm"/>
    <property type="evidence" value="ECO:0007669"/>
    <property type="project" value="UniProtKB-SubCell"/>
</dbReference>
<dbReference type="Gene3D" id="3.90.1280.10">
    <property type="entry name" value="HSP33 redox switch-like"/>
    <property type="match status" value="1"/>
</dbReference>
<keyword evidence="4 6" id="KW-0143">Chaperone</keyword>
<dbReference type="SUPFAM" id="SSF118352">
    <property type="entry name" value="HSP33 redox switch-like"/>
    <property type="match status" value="1"/>
</dbReference>
<dbReference type="GO" id="GO:0042026">
    <property type="term" value="P:protein refolding"/>
    <property type="evidence" value="ECO:0007669"/>
    <property type="project" value="TreeGrafter"/>
</dbReference>
<comment type="similarity">
    <text evidence="6">Belongs to the HSP33 family.</text>
</comment>
<dbReference type="AlphaFoldDB" id="A0A1V4I8Z6"/>
<dbReference type="PANTHER" id="PTHR30111">
    <property type="entry name" value="33 KDA CHAPERONIN"/>
    <property type="match status" value="1"/>
</dbReference>
<proteinExistence type="inferred from homology"/>
<keyword evidence="8" id="KW-1185">Reference proteome</keyword>
<dbReference type="PIRSF" id="PIRSF005261">
    <property type="entry name" value="Heat_shock_Hsp33"/>
    <property type="match status" value="1"/>
</dbReference>
<gene>
    <name evidence="6 7" type="primary">hslO</name>
    <name evidence="7" type="ORF">CLOTH_08300</name>
</gene>
<dbReference type="InterPro" id="IPR016153">
    <property type="entry name" value="Heat_shock_Hsp33_N"/>
</dbReference>
<dbReference type="InterPro" id="IPR000397">
    <property type="entry name" value="Heat_shock_Hsp33"/>
</dbReference>
<dbReference type="STRING" id="29349.CLOTH_08300"/>
<sequence>MKDYVIRATNKEHTIRIFAALTTEMVENARKTHNTTPVATAALGRTLTASSIMGLMMKGEKDKLTITIKGNGPIGSIVTVANSKGVVKGYVSNPDVDVPLKYAGKLDVSAAVGNTGSMTVIKDLGLKKPYVGKYQIVSGEIAEDFTAYFAHSEQQPSAVALGVLVDVDYSVKAAGGFIVQLMPDASEEIISTLEKNLSNMLPISKLIEEGKTPQDIVAIVLEGIEYEVLEKHNVRFECDCNRERIEKALITLGKNTLNEILEQDKKAEISCHFCNEKYEFDEENIKTIIKNMG</sequence>
<keyword evidence="1 6" id="KW-0963">Cytoplasm</keyword>
<dbReference type="GO" id="GO:0051082">
    <property type="term" value="F:unfolded protein binding"/>
    <property type="evidence" value="ECO:0007669"/>
    <property type="project" value="UniProtKB-UniRule"/>
</dbReference>
<evidence type="ECO:0000313" key="7">
    <source>
        <dbReference type="EMBL" id="OPJ56426.1"/>
    </source>
</evidence>
<dbReference type="NCBIfam" id="NF001033">
    <property type="entry name" value="PRK00114.1"/>
    <property type="match status" value="1"/>
</dbReference>
<dbReference type="Gene3D" id="3.55.30.10">
    <property type="entry name" value="Hsp33 domain"/>
    <property type="match status" value="1"/>
</dbReference>
<name>A0A1V4I8Z6_9FIRM</name>
<evidence type="ECO:0000256" key="6">
    <source>
        <dbReference type="HAMAP-Rule" id="MF_00117"/>
    </source>
</evidence>
<keyword evidence="2 6" id="KW-0862">Zinc</keyword>
<dbReference type="OrthoDB" id="9776534at2"/>
<feature type="disulfide bond" description="Redox-active" evidence="6">
    <location>
        <begin position="271"/>
        <end position="274"/>
    </location>
</feature>
<dbReference type="PANTHER" id="PTHR30111:SF1">
    <property type="entry name" value="33 KDA CHAPERONIN"/>
    <property type="match status" value="1"/>
</dbReference>
<comment type="PTM">
    <text evidence="6">Under oxidizing conditions two disulfide bonds are formed involving the reactive cysteines. Under reducing conditions zinc is bound to the reactive cysteines and the protein is inactive.</text>
</comment>
<keyword evidence="3 6" id="KW-1015">Disulfide bond</keyword>
<keyword evidence="5 6" id="KW-0676">Redox-active center</keyword>
<evidence type="ECO:0000256" key="2">
    <source>
        <dbReference type="ARBA" id="ARBA00022833"/>
    </source>
</evidence>
<dbReference type="RefSeq" id="WP_079411492.1">
    <property type="nucleotide sequence ID" value="NZ_MZGW01000002.1"/>
</dbReference>
<protein>
    <recommendedName>
        <fullName evidence="6">33 kDa chaperonin</fullName>
    </recommendedName>
    <alternativeName>
        <fullName evidence="6">Heat shock protein 33 homolog</fullName>
        <shortName evidence="6">HSP33</shortName>
    </alternativeName>
</protein>
<dbReference type="CDD" id="cd00498">
    <property type="entry name" value="Hsp33"/>
    <property type="match status" value="1"/>
</dbReference>
<comment type="caution">
    <text evidence="7">The sequence shown here is derived from an EMBL/GenBank/DDBJ whole genome shotgun (WGS) entry which is preliminary data.</text>
</comment>
<dbReference type="EMBL" id="MZGW01000002">
    <property type="protein sequence ID" value="OPJ56426.1"/>
    <property type="molecule type" value="Genomic_DNA"/>
</dbReference>
<comment type="function">
    <text evidence="6">Redox regulated molecular chaperone. Protects both thermally unfolding and oxidatively damaged proteins from irreversible aggregation. Plays an important role in the bacterial defense system toward oxidative stress.</text>
</comment>
<evidence type="ECO:0000256" key="5">
    <source>
        <dbReference type="ARBA" id="ARBA00023284"/>
    </source>
</evidence>